<accession>A0A075FGS3</accession>
<proteinExistence type="predicted"/>
<dbReference type="EMBL" id="KF900302">
    <property type="protein sequence ID" value="AIE90243.1"/>
    <property type="molecule type" value="Genomic_DNA"/>
</dbReference>
<keyword evidence="1" id="KW-0812">Transmembrane</keyword>
<sequence>MYVFDDENYRIFKGCGGQREGDESCTDWDPIIQKLELTGTFRRMLDPEMEKVTVVVWNHNPEEGVDNSISIRLESSYSGIANILVIIGLLVFYIGASRKEEKK</sequence>
<evidence type="ECO:0000256" key="1">
    <source>
        <dbReference type="SAM" id="Phobius"/>
    </source>
</evidence>
<name>A0A075FGS3_9ARCH</name>
<dbReference type="AlphaFoldDB" id="A0A075FGS3"/>
<protein>
    <submittedName>
        <fullName evidence="2">Uncharacterized protein</fullName>
    </submittedName>
</protein>
<feature type="transmembrane region" description="Helical" evidence="1">
    <location>
        <begin position="77"/>
        <end position="96"/>
    </location>
</feature>
<keyword evidence="1" id="KW-1133">Transmembrane helix</keyword>
<reference evidence="2" key="1">
    <citation type="journal article" date="2014" name="Genome Biol. Evol.">
        <title>Pangenome evidence for extensive interdomain horizontal transfer affecting lineage core and shell genes in uncultured planktonic thaumarchaeota and euryarchaeota.</title>
        <authorList>
            <person name="Deschamps P."/>
            <person name="Zivanovic Y."/>
            <person name="Moreira D."/>
            <person name="Rodriguez-Valera F."/>
            <person name="Lopez-Garcia P."/>
        </authorList>
    </citation>
    <scope>NUCLEOTIDE SEQUENCE</scope>
</reference>
<keyword evidence="1" id="KW-0472">Membrane</keyword>
<evidence type="ECO:0000313" key="2">
    <source>
        <dbReference type="EMBL" id="AIE90243.1"/>
    </source>
</evidence>
<organism evidence="2">
    <name type="scientific">uncultured marine thaumarchaeote AD1000_01_F04</name>
    <dbReference type="NCBI Taxonomy" id="1455879"/>
    <lineage>
        <taxon>Archaea</taxon>
        <taxon>Nitrososphaerota</taxon>
        <taxon>environmental samples</taxon>
    </lineage>
</organism>